<organism evidence="2">
    <name type="scientific">Streptomyces pristinaespiralis</name>
    <dbReference type="NCBI Taxonomy" id="38300"/>
    <lineage>
        <taxon>Bacteria</taxon>
        <taxon>Bacillati</taxon>
        <taxon>Actinomycetota</taxon>
        <taxon>Actinomycetes</taxon>
        <taxon>Kitasatosporales</taxon>
        <taxon>Streptomycetaceae</taxon>
        <taxon>Streptomyces</taxon>
    </lineage>
</organism>
<dbReference type="EMBL" id="CP011340">
    <property type="protein sequence ID" value="ALC19490.1"/>
    <property type="molecule type" value="Genomic_DNA"/>
</dbReference>
<dbReference type="PATRIC" id="fig|38300.4.peg.1266"/>
<proteinExistence type="predicted"/>
<evidence type="ECO:0000256" key="1">
    <source>
        <dbReference type="SAM" id="MobiDB-lite"/>
    </source>
</evidence>
<dbReference type="KEGG" id="spri:SPRI_1184"/>
<name>A0A0M4D682_STRPR</name>
<evidence type="ECO:0000313" key="2">
    <source>
        <dbReference type="EMBL" id="ALC19490.1"/>
    </source>
</evidence>
<dbReference type="Proteomes" id="UP000060513">
    <property type="component" value="Chromosome"/>
</dbReference>
<evidence type="ECO:0000313" key="3">
    <source>
        <dbReference type="Proteomes" id="UP000060513"/>
    </source>
</evidence>
<dbReference type="STRING" id="38300.SPRI_1184"/>
<reference evidence="2 3" key="1">
    <citation type="submission" date="2015-08" db="EMBL/GenBank/DDBJ databases">
        <title>Genome sequence of the pristinamycin over-producing bacterium Streptomyces pristinaespiralis HCCB10218.</title>
        <authorList>
            <person name="Tian J."/>
            <person name="Yang J."/>
            <person name="Li L."/>
            <person name="Ruan L."/>
            <person name="Wei W."/>
            <person name="Zheng G."/>
            <person name="Wei Z."/>
            <person name="Yang S."/>
            <person name="Ge M."/>
            <person name="Jiang W."/>
            <person name="Lu Y."/>
        </authorList>
    </citation>
    <scope>NUCLEOTIDE SEQUENCE [LARGE SCALE GENOMIC DNA]</scope>
    <source>
        <strain evidence="2 3">HCCB 10218</strain>
    </source>
</reference>
<feature type="region of interest" description="Disordered" evidence="1">
    <location>
        <begin position="1"/>
        <end position="21"/>
    </location>
</feature>
<feature type="region of interest" description="Disordered" evidence="1">
    <location>
        <begin position="60"/>
        <end position="84"/>
    </location>
</feature>
<gene>
    <name evidence="2" type="ORF">SPRI_1184</name>
</gene>
<dbReference type="AlphaFoldDB" id="A0A0M4D682"/>
<protein>
    <submittedName>
        <fullName evidence="2">Uncharacterized protein</fullName>
    </submittedName>
</protein>
<accession>A0A0M4D682</accession>
<sequence>MAAALRGGAQPRRAEVPADGNRVVAGQVRQVRADLAGLDRVEVGLAVPGRDPDVEAVRARRGLRKLSGSPGSPGSPGGRDGSELPAQVFRIGLMPEPCAGVVRTAK</sequence>